<evidence type="ECO:0000259" key="3">
    <source>
        <dbReference type="Pfam" id="PF16344"/>
    </source>
</evidence>
<feature type="domain" description="Protein FecR C-terminal" evidence="3">
    <location>
        <begin position="327"/>
        <end position="394"/>
    </location>
</feature>
<dbReference type="Gene3D" id="3.55.50.30">
    <property type="match status" value="1"/>
</dbReference>
<dbReference type="PANTHER" id="PTHR30273:SF2">
    <property type="entry name" value="PROTEIN FECR"/>
    <property type="match status" value="1"/>
</dbReference>
<feature type="transmembrane region" description="Helical" evidence="1">
    <location>
        <begin position="89"/>
        <end position="108"/>
    </location>
</feature>
<feature type="domain" description="FecR protein" evidence="2">
    <location>
        <begin position="189"/>
        <end position="284"/>
    </location>
</feature>
<sequence>MIKDDQYYKALLTRYLDNECTPEELSEIMNYLSKEESDTLLQSVLRDNIAEGPLSSESIAEKASGRILNELMVTVEVAPVVPFYKRTKYYKVAAAMIAIVVSILYTIGFRQKEQTKIVAQTGYCNRFKNDVAPGSNKATLILGDGSAIDLDNANNGTLTKQGGVEVVKSGDKLSYKTSNSITDEIVYNTIVTPRGGQYQLQLPDGTKVWLNAATKLKFPAAFVGKERHVEIEGEAYFEVAQNISKPFTVGVHNGEVQVLGTNFNIMAYREEAAINTTLLQGSVKFRTATDSSMLRPGQQSQLCNDGKIKINKSADVDAVMAWKNGAINFCNADLKTVMRQLSRWYDVDIDYQNTSFNLHFVGELPRSLSLIEVLKALELTGNLHFGIEGKKIVVLPESK</sequence>
<organism evidence="4 5">
    <name type="scientific">Pinibacter soli</name>
    <dbReference type="NCBI Taxonomy" id="3044211"/>
    <lineage>
        <taxon>Bacteria</taxon>
        <taxon>Pseudomonadati</taxon>
        <taxon>Bacteroidota</taxon>
        <taxon>Chitinophagia</taxon>
        <taxon>Chitinophagales</taxon>
        <taxon>Chitinophagaceae</taxon>
        <taxon>Pinibacter</taxon>
    </lineage>
</organism>
<dbReference type="Pfam" id="PF16344">
    <property type="entry name" value="FecR_C"/>
    <property type="match status" value="1"/>
</dbReference>
<comment type="caution">
    <text evidence="4">The sequence shown here is derived from an EMBL/GenBank/DDBJ whole genome shotgun (WGS) entry which is preliminary data.</text>
</comment>
<accession>A0ABT6RE66</accession>
<dbReference type="InterPro" id="IPR032508">
    <property type="entry name" value="FecR_C"/>
</dbReference>
<proteinExistence type="predicted"/>
<dbReference type="InterPro" id="IPR012373">
    <property type="entry name" value="Ferrdict_sens_TM"/>
</dbReference>
<gene>
    <name evidence="4" type="ORF">QJ048_13855</name>
</gene>
<evidence type="ECO:0000256" key="1">
    <source>
        <dbReference type="SAM" id="Phobius"/>
    </source>
</evidence>
<keyword evidence="5" id="KW-1185">Reference proteome</keyword>
<evidence type="ECO:0000313" key="5">
    <source>
        <dbReference type="Proteomes" id="UP001226434"/>
    </source>
</evidence>
<reference evidence="4 5" key="1">
    <citation type="submission" date="2023-05" db="EMBL/GenBank/DDBJ databases">
        <title>Genome sequence of Pinibacter sp. MAH-24.</title>
        <authorList>
            <person name="Huq M.A."/>
        </authorList>
    </citation>
    <scope>NUCLEOTIDE SEQUENCE [LARGE SCALE GENOMIC DNA]</scope>
    <source>
        <strain evidence="4 5">MAH-24</strain>
    </source>
</reference>
<keyword evidence="1" id="KW-0812">Transmembrane</keyword>
<dbReference type="PANTHER" id="PTHR30273">
    <property type="entry name" value="PERIPLASMIC SIGNAL SENSOR AND SIGMA FACTOR ACTIVATOR FECR-RELATED"/>
    <property type="match status" value="1"/>
</dbReference>
<keyword evidence="1" id="KW-0472">Membrane</keyword>
<evidence type="ECO:0000259" key="2">
    <source>
        <dbReference type="Pfam" id="PF04773"/>
    </source>
</evidence>
<keyword evidence="1" id="KW-1133">Transmembrane helix</keyword>
<dbReference type="Gene3D" id="2.60.120.1440">
    <property type="match status" value="1"/>
</dbReference>
<evidence type="ECO:0000313" key="4">
    <source>
        <dbReference type="EMBL" id="MDI3320870.1"/>
    </source>
</evidence>
<dbReference type="EMBL" id="JASBRG010000007">
    <property type="protein sequence ID" value="MDI3320870.1"/>
    <property type="molecule type" value="Genomic_DNA"/>
</dbReference>
<dbReference type="InterPro" id="IPR006860">
    <property type="entry name" value="FecR"/>
</dbReference>
<name>A0ABT6RE66_9BACT</name>
<dbReference type="Proteomes" id="UP001226434">
    <property type="component" value="Unassembled WGS sequence"/>
</dbReference>
<protein>
    <submittedName>
        <fullName evidence="4">DUF4974 domain-containing protein</fullName>
    </submittedName>
</protein>
<dbReference type="Pfam" id="PF04773">
    <property type="entry name" value="FecR"/>
    <property type="match status" value="1"/>
</dbReference>